<feature type="compositionally biased region" description="Basic and acidic residues" evidence="1">
    <location>
        <begin position="68"/>
        <end position="79"/>
    </location>
</feature>
<gene>
    <name evidence="2" type="ORF">RJ639_016739</name>
</gene>
<feature type="non-terminal residue" evidence="2">
    <location>
        <position position="1"/>
    </location>
</feature>
<protein>
    <submittedName>
        <fullName evidence="2">Uncharacterized protein</fullName>
    </submittedName>
</protein>
<dbReference type="AlphaFoldDB" id="A0AA88VHQ0"/>
<keyword evidence="3" id="KW-1185">Reference proteome</keyword>
<sequence length="103" mass="11626">KLLYRPVICNEHSTAALLRDVSEVPENEPELVLCCKPLKAEKPKRRLMPASSILLKSISGLDIEDENEKPKGPRGEKKVAAVKTNRSQGSTSLRRLLMDNYRR</sequence>
<feature type="compositionally biased region" description="Polar residues" evidence="1">
    <location>
        <begin position="84"/>
        <end position="93"/>
    </location>
</feature>
<organism evidence="2 3">
    <name type="scientific">Escallonia herrerae</name>
    <dbReference type="NCBI Taxonomy" id="1293975"/>
    <lineage>
        <taxon>Eukaryota</taxon>
        <taxon>Viridiplantae</taxon>
        <taxon>Streptophyta</taxon>
        <taxon>Embryophyta</taxon>
        <taxon>Tracheophyta</taxon>
        <taxon>Spermatophyta</taxon>
        <taxon>Magnoliopsida</taxon>
        <taxon>eudicotyledons</taxon>
        <taxon>Gunneridae</taxon>
        <taxon>Pentapetalae</taxon>
        <taxon>asterids</taxon>
        <taxon>campanulids</taxon>
        <taxon>Escalloniales</taxon>
        <taxon>Escalloniaceae</taxon>
        <taxon>Escallonia</taxon>
    </lineage>
</organism>
<comment type="caution">
    <text evidence="2">The sequence shown here is derived from an EMBL/GenBank/DDBJ whole genome shotgun (WGS) entry which is preliminary data.</text>
</comment>
<accession>A0AA88VHQ0</accession>
<dbReference type="Proteomes" id="UP001188597">
    <property type="component" value="Unassembled WGS sequence"/>
</dbReference>
<dbReference type="EMBL" id="JAVXUP010001878">
    <property type="protein sequence ID" value="KAK3007323.1"/>
    <property type="molecule type" value="Genomic_DNA"/>
</dbReference>
<feature type="region of interest" description="Disordered" evidence="1">
    <location>
        <begin position="64"/>
        <end position="103"/>
    </location>
</feature>
<evidence type="ECO:0000313" key="2">
    <source>
        <dbReference type="EMBL" id="KAK3007323.1"/>
    </source>
</evidence>
<evidence type="ECO:0000256" key="1">
    <source>
        <dbReference type="SAM" id="MobiDB-lite"/>
    </source>
</evidence>
<name>A0AA88VHQ0_9ASTE</name>
<evidence type="ECO:0000313" key="3">
    <source>
        <dbReference type="Proteomes" id="UP001188597"/>
    </source>
</evidence>
<proteinExistence type="predicted"/>
<reference evidence="2" key="1">
    <citation type="submission" date="2022-12" db="EMBL/GenBank/DDBJ databases">
        <title>Draft genome assemblies for two species of Escallonia (Escalloniales).</title>
        <authorList>
            <person name="Chanderbali A."/>
            <person name="Dervinis C."/>
            <person name="Anghel I."/>
            <person name="Soltis D."/>
            <person name="Soltis P."/>
            <person name="Zapata F."/>
        </authorList>
    </citation>
    <scope>NUCLEOTIDE SEQUENCE</scope>
    <source>
        <strain evidence="2">UCBG64.0493</strain>
        <tissue evidence="2">Leaf</tissue>
    </source>
</reference>